<gene>
    <name evidence="1" type="ORF">JIN84_09260</name>
</gene>
<evidence type="ECO:0000313" key="2">
    <source>
        <dbReference type="Proteomes" id="UP000600139"/>
    </source>
</evidence>
<organism evidence="1 2">
    <name type="scientific">Luteolibacter yonseiensis</name>
    <dbReference type="NCBI Taxonomy" id="1144680"/>
    <lineage>
        <taxon>Bacteria</taxon>
        <taxon>Pseudomonadati</taxon>
        <taxon>Verrucomicrobiota</taxon>
        <taxon>Verrucomicrobiia</taxon>
        <taxon>Verrucomicrobiales</taxon>
        <taxon>Verrucomicrobiaceae</taxon>
        <taxon>Luteolibacter</taxon>
    </lineage>
</organism>
<dbReference type="EMBL" id="JAENIK010000010">
    <property type="protein sequence ID" value="MBK1815804.1"/>
    <property type="molecule type" value="Genomic_DNA"/>
</dbReference>
<evidence type="ECO:0000313" key="1">
    <source>
        <dbReference type="EMBL" id="MBK1815804.1"/>
    </source>
</evidence>
<name>A0A934R2T1_9BACT</name>
<reference evidence="1" key="1">
    <citation type="submission" date="2021-01" db="EMBL/GenBank/DDBJ databases">
        <title>Modified the classification status of verrucomicrobia.</title>
        <authorList>
            <person name="Feng X."/>
        </authorList>
    </citation>
    <scope>NUCLEOTIDE SEQUENCE</scope>
    <source>
        <strain evidence="1">JCM 18052</strain>
    </source>
</reference>
<accession>A0A934R2T1</accession>
<dbReference type="AlphaFoldDB" id="A0A934R2T1"/>
<protein>
    <submittedName>
        <fullName evidence="1">Uncharacterized protein</fullName>
    </submittedName>
</protein>
<dbReference type="RefSeq" id="WP_200350767.1">
    <property type="nucleotide sequence ID" value="NZ_BAABHZ010000009.1"/>
</dbReference>
<proteinExistence type="predicted"/>
<dbReference type="Proteomes" id="UP000600139">
    <property type="component" value="Unassembled WGS sequence"/>
</dbReference>
<keyword evidence="2" id="KW-1185">Reference proteome</keyword>
<comment type="caution">
    <text evidence="1">The sequence shown here is derived from an EMBL/GenBank/DDBJ whole genome shotgun (WGS) entry which is preliminary data.</text>
</comment>
<sequence length="94" mass="10668">MEPPPLNQVLTIGTPYGPDGPSIEGIVKKSGVDPQGRTWAHVWYNDVVAAYVGQVEWRDERWQFSDRTFETLHSEWRPAIDHSIALHRRSTAGV</sequence>